<feature type="region of interest" description="Disordered" evidence="1">
    <location>
        <begin position="1"/>
        <end position="31"/>
    </location>
</feature>
<dbReference type="AlphaFoldDB" id="I4E6V5"/>
<reference evidence="2" key="1">
    <citation type="submission" date="2011-03" db="EMBL/GenBank/DDBJ databases">
        <title>Draft genome of Neisseria meningitidis strain alpha522.</title>
        <authorList>
            <person name="Schoen C."/>
            <person name="Blom J."/>
        </authorList>
    </citation>
    <scope>NUCLEOTIDE SEQUENCE</scope>
    <source>
        <strain evidence="2">Alpha522</strain>
    </source>
</reference>
<accession>I4E6V5</accession>
<evidence type="ECO:0000256" key="1">
    <source>
        <dbReference type="SAM" id="MobiDB-lite"/>
    </source>
</evidence>
<feature type="compositionally biased region" description="Basic residues" evidence="1">
    <location>
        <begin position="7"/>
        <end position="31"/>
    </location>
</feature>
<name>I4E6V5_NEIME</name>
<dbReference type="EMBL" id="FR845715">
    <property type="protein sequence ID" value="CCA45073.1"/>
    <property type="molecule type" value="Genomic_DNA"/>
</dbReference>
<gene>
    <name evidence="2" type="ORF">NMALPHA522_1532</name>
</gene>
<protein>
    <submittedName>
        <fullName evidence="2">Uncharacterized protein</fullName>
    </submittedName>
</protein>
<proteinExistence type="predicted"/>
<evidence type="ECO:0000313" key="2">
    <source>
        <dbReference type="EMBL" id="CCA45073.1"/>
    </source>
</evidence>
<organism evidence="2">
    <name type="scientific">Neisseria meningitidis alpha522</name>
    <dbReference type="NCBI Taxonomy" id="996307"/>
    <lineage>
        <taxon>Bacteria</taxon>
        <taxon>Pseudomonadati</taxon>
        <taxon>Pseudomonadota</taxon>
        <taxon>Betaproteobacteria</taxon>
        <taxon>Neisseriales</taxon>
        <taxon>Neisseriaceae</taxon>
        <taxon>Neisseria</taxon>
    </lineage>
</organism>
<sequence length="31" mass="3565">MCNPCRLHPKHTGKPGRFKLRASSKPHHPVF</sequence>